<reference evidence="2 3" key="1">
    <citation type="submission" date="2018-04" db="EMBL/GenBank/DDBJ databases">
        <title>The genome sequence of Caulobacter sp. 744.</title>
        <authorList>
            <person name="Gao J."/>
            <person name="Sun J."/>
        </authorList>
    </citation>
    <scope>NUCLEOTIDE SEQUENCE [LARGE SCALE GENOMIC DNA]</scope>
    <source>
        <strain evidence="2 3">774</strain>
    </source>
</reference>
<proteinExistence type="predicted"/>
<dbReference type="OrthoDB" id="7172622at2"/>
<comment type="caution">
    <text evidence="2">The sequence shown here is derived from an EMBL/GenBank/DDBJ whole genome shotgun (WGS) entry which is preliminary data.</text>
</comment>
<organism evidence="2 3">
    <name type="scientific">Caulobacter endophyticus</name>
    <dbReference type="NCBI Taxonomy" id="2172652"/>
    <lineage>
        <taxon>Bacteria</taxon>
        <taxon>Pseudomonadati</taxon>
        <taxon>Pseudomonadota</taxon>
        <taxon>Alphaproteobacteria</taxon>
        <taxon>Caulobacterales</taxon>
        <taxon>Caulobacteraceae</taxon>
        <taxon>Caulobacter</taxon>
    </lineage>
</organism>
<evidence type="ECO:0000256" key="1">
    <source>
        <dbReference type="SAM" id="Phobius"/>
    </source>
</evidence>
<dbReference type="RefSeq" id="WP_109102623.1">
    <property type="nucleotide sequence ID" value="NZ_QDKQ01000067.1"/>
</dbReference>
<dbReference type="Proteomes" id="UP000245073">
    <property type="component" value="Unassembled WGS sequence"/>
</dbReference>
<accession>A0A2T9JJB6</accession>
<feature type="transmembrane region" description="Helical" evidence="1">
    <location>
        <begin position="96"/>
        <end position="124"/>
    </location>
</feature>
<feature type="transmembrane region" description="Helical" evidence="1">
    <location>
        <begin position="37"/>
        <end position="55"/>
    </location>
</feature>
<gene>
    <name evidence="2" type="ORF">DDF67_20155</name>
</gene>
<feature type="transmembrane region" description="Helical" evidence="1">
    <location>
        <begin position="61"/>
        <end position="84"/>
    </location>
</feature>
<evidence type="ECO:0000313" key="2">
    <source>
        <dbReference type="EMBL" id="PVM83787.1"/>
    </source>
</evidence>
<protein>
    <submittedName>
        <fullName evidence="2">Uncharacterized protein</fullName>
    </submittedName>
</protein>
<evidence type="ECO:0000313" key="3">
    <source>
        <dbReference type="Proteomes" id="UP000245073"/>
    </source>
</evidence>
<keyword evidence="1" id="KW-1133">Transmembrane helix</keyword>
<keyword evidence="1" id="KW-0472">Membrane</keyword>
<dbReference type="AlphaFoldDB" id="A0A2T9JJB6"/>
<dbReference type="EMBL" id="QDKQ01000067">
    <property type="protein sequence ID" value="PVM83787.1"/>
    <property type="molecule type" value="Genomic_DNA"/>
</dbReference>
<keyword evidence="3" id="KW-1185">Reference proteome</keyword>
<name>A0A2T9JJB6_9CAUL</name>
<keyword evidence="1" id="KW-0812">Transmembrane</keyword>
<sequence length="208" mass="21849">MDPFKAVCAVLLLGPPGAWLALLAVQRLGARSTRTTLIAAAILLAAIVLAGRLGVGFRDPALNILAICAAYLAYALLAFAAPLAGQSPRLRRRPMVLAVGLLAAFTPMVLGYFLGSVGLLALAFTIGDAARAPELRRVRADGLTCEIRRWSGGPSQDGFSYALYLERTPLPLRLRTAHGPLSQAEVSRLYAGGSADSCGPGRRSPNGR</sequence>
<feature type="transmembrane region" description="Helical" evidence="1">
    <location>
        <begin position="6"/>
        <end position="25"/>
    </location>
</feature>